<keyword evidence="7" id="KW-1185">Reference proteome</keyword>
<dbReference type="InterPro" id="IPR005119">
    <property type="entry name" value="LysR_subst-bd"/>
</dbReference>
<comment type="similarity">
    <text evidence="1">Belongs to the LysR transcriptional regulatory family.</text>
</comment>
<keyword evidence="2" id="KW-0805">Transcription regulation</keyword>
<name>A0A853BNK2_9ACTN</name>
<dbReference type="SUPFAM" id="SSF46785">
    <property type="entry name" value="Winged helix' DNA-binding domain"/>
    <property type="match status" value="1"/>
</dbReference>
<keyword evidence="4" id="KW-0804">Transcription</keyword>
<dbReference type="GO" id="GO:0003700">
    <property type="term" value="F:DNA-binding transcription factor activity"/>
    <property type="evidence" value="ECO:0007669"/>
    <property type="project" value="InterPro"/>
</dbReference>
<proteinExistence type="inferred from homology"/>
<organism evidence="6 7">
    <name type="scientific">Streptomonospora nanhaiensis</name>
    <dbReference type="NCBI Taxonomy" id="1323731"/>
    <lineage>
        <taxon>Bacteria</taxon>
        <taxon>Bacillati</taxon>
        <taxon>Actinomycetota</taxon>
        <taxon>Actinomycetes</taxon>
        <taxon>Streptosporangiales</taxon>
        <taxon>Nocardiopsidaceae</taxon>
        <taxon>Streptomonospora</taxon>
    </lineage>
</organism>
<dbReference type="InterPro" id="IPR000847">
    <property type="entry name" value="LysR_HTH_N"/>
</dbReference>
<gene>
    <name evidence="6" type="ORF">HNR12_002867</name>
</gene>
<reference evidence="6 7" key="1">
    <citation type="submission" date="2020-07" db="EMBL/GenBank/DDBJ databases">
        <title>Sequencing the genomes of 1000 actinobacteria strains.</title>
        <authorList>
            <person name="Klenk H.-P."/>
        </authorList>
    </citation>
    <scope>NUCLEOTIDE SEQUENCE [LARGE SCALE GENOMIC DNA]</scope>
    <source>
        <strain evidence="6 7">DSM 45927</strain>
    </source>
</reference>
<dbReference type="PANTHER" id="PTHR30346">
    <property type="entry name" value="TRANSCRIPTIONAL DUAL REGULATOR HCAR-RELATED"/>
    <property type="match status" value="1"/>
</dbReference>
<evidence type="ECO:0000259" key="5">
    <source>
        <dbReference type="PROSITE" id="PS50931"/>
    </source>
</evidence>
<dbReference type="FunFam" id="1.10.10.10:FF:000001">
    <property type="entry name" value="LysR family transcriptional regulator"/>
    <property type="match status" value="1"/>
</dbReference>
<dbReference type="PANTHER" id="PTHR30346:SF29">
    <property type="entry name" value="LYSR SUBSTRATE-BINDING"/>
    <property type="match status" value="1"/>
</dbReference>
<dbReference type="RefSeq" id="WP_179767928.1">
    <property type="nucleotide sequence ID" value="NZ_JACCFO010000001.1"/>
</dbReference>
<dbReference type="Gene3D" id="1.10.10.10">
    <property type="entry name" value="Winged helix-like DNA-binding domain superfamily/Winged helix DNA-binding domain"/>
    <property type="match status" value="1"/>
</dbReference>
<dbReference type="Gene3D" id="3.40.190.10">
    <property type="entry name" value="Periplasmic binding protein-like II"/>
    <property type="match status" value="2"/>
</dbReference>
<dbReference type="PROSITE" id="PS50931">
    <property type="entry name" value="HTH_LYSR"/>
    <property type="match status" value="1"/>
</dbReference>
<dbReference type="GO" id="GO:0032993">
    <property type="term" value="C:protein-DNA complex"/>
    <property type="evidence" value="ECO:0007669"/>
    <property type="project" value="TreeGrafter"/>
</dbReference>
<evidence type="ECO:0000313" key="6">
    <source>
        <dbReference type="EMBL" id="NYI96590.1"/>
    </source>
</evidence>
<comment type="caution">
    <text evidence="6">The sequence shown here is derived from an EMBL/GenBank/DDBJ whole genome shotgun (WGS) entry which is preliminary data.</text>
</comment>
<dbReference type="GO" id="GO:0003677">
    <property type="term" value="F:DNA binding"/>
    <property type="evidence" value="ECO:0007669"/>
    <property type="project" value="UniProtKB-KW"/>
</dbReference>
<dbReference type="Proteomes" id="UP000575985">
    <property type="component" value="Unassembled WGS sequence"/>
</dbReference>
<evidence type="ECO:0000256" key="4">
    <source>
        <dbReference type="ARBA" id="ARBA00023163"/>
    </source>
</evidence>
<dbReference type="InterPro" id="IPR036388">
    <property type="entry name" value="WH-like_DNA-bd_sf"/>
</dbReference>
<dbReference type="AlphaFoldDB" id="A0A853BNK2"/>
<accession>A0A853BNK2</accession>
<evidence type="ECO:0000256" key="3">
    <source>
        <dbReference type="ARBA" id="ARBA00023125"/>
    </source>
</evidence>
<evidence type="ECO:0000313" key="7">
    <source>
        <dbReference type="Proteomes" id="UP000575985"/>
    </source>
</evidence>
<keyword evidence="3" id="KW-0238">DNA-binding</keyword>
<dbReference type="Pfam" id="PF03466">
    <property type="entry name" value="LysR_substrate"/>
    <property type="match status" value="1"/>
</dbReference>
<dbReference type="SUPFAM" id="SSF53850">
    <property type="entry name" value="Periplasmic binding protein-like II"/>
    <property type="match status" value="1"/>
</dbReference>
<evidence type="ECO:0000256" key="1">
    <source>
        <dbReference type="ARBA" id="ARBA00009437"/>
    </source>
</evidence>
<dbReference type="Pfam" id="PF00126">
    <property type="entry name" value="HTH_1"/>
    <property type="match status" value="1"/>
</dbReference>
<protein>
    <submittedName>
        <fullName evidence="6">Molybdate transport repressor ModE-like protein</fullName>
    </submittedName>
</protein>
<dbReference type="CDD" id="cd08423">
    <property type="entry name" value="PBP2_LTTR_like_6"/>
    <property type="match status" value="1"/>
</dbReference>
<evidence type="ECO:0000256" key="2">
    <source>
        <dbReference type="ARBA" id="ARBA00023015"/>
    </source>
</evidence>
<dbReference type="InterPro" id="IPR036390">
    <property type="entry name" value="WH_DNA-bd_sf"/>
</dbReference>
<feature type="domain" description="HTH lysR-type" evidence="5">
    <location>
        <begin position="2"/>
        <end position="59"/>
    </location>
</feature>
<sequence length="313" mass="33642">MLDIDRLRALNAISEYGSVSAAADVLGITTSAVSQQIAKLERETSARLLERSGRGVRLTDAAQLLVRHSERILALIAEAEADLEAQLGSVAGRLSIAAFATAARSVLPPALRDLAARYPNLKVQMFEADPVASQPLVQRGDYDLAIVQDWVNSPLPVLDGTERLHLFDDPAEIALPADHPLADRAELAPGELVDEDWIVAPQGTICFEWLCDTLRRAGVEPRVAHYATEYPTQIALVAAGLGLAVLPRLGRGMLPPGVRTVPLRPVLVRSVYALLRREAGRRPAVRAAVAALRSTVDKLDDGTRTLDATSAPV</sequence>
<dbReference type="EMBL" id="JACCFO010000001">
    <property type="protein sequence ID" value="NYI96590.1"/>
    <property type="molecule type" value="Genomic_DNA"/>
</dbReference>